<proteinExistence type="predicted"/>
<dbReference type="EMBL" id="LCLA01000003">
    <property type="protein sequence ID" value="KKU10801.1"/>
    <property type="molecule type" value="Genomic_DNA"/>
</dbReference>
<dbReference type="Gene3D" id="3.90.75.20">
    <property type="match status" value="1"/>
</dbReference>
<dbReference type="Pfam" id="PF13392">
    <property type="entry name" value="HNH_3"/>
    <property type="match status" value="1"/>
</dbReference>
<organism evidence="2 3">
    <name type="scientific">Candidatus Woesebacteria bacterium GW2011_GWB1_45_5</name>
    <dbReference type="NCBI Taxonomy" id="1618581"/>
    <lineage>
        <taxon>Bacteria</taxon>
        <taxon>Candidatus Woeseibacteriota</taxon>
    </lineage>
</organism>
<reference evidence="2 3" key="1">
    <citation type="journal article" date="2015" name="Nature">
        <title>rRNA introns, odd ribosomes, and small enigmatic genomes across a large radiation of phyla.</title>
        <authorList>
            <person name="Brown C.T."/>
            <person name="Hug L.A."/>
            <person name="Thomas B.C."/>
            <person name="Sharon I."/>
            <person name="Castelle C.J."/>
            <person name="Singh A."/>
            <person name="Wilkins M.J."/>
            <person name="Williams K.H."/>
            <person name="Banfield J.F."/>
        </authorList>
    </citation>
    <scope>NUCLEOTIDE SEQUENCE [LARGE SCALE GENOMIC DNA]</scope>
</reference>
<sequence length="214" mass="24641">MQCLRKRFQFSWLCKASDNASRAKRKRAGKVNVGSLFSGIGGIIKSNACNSIMVNKYTYQPPCSKEKLIEFYVKDNMSQVEIAQSLGVSQKVIWKAMIRFNIKTRPQIKRNQFGEKNSSWKGGKTIHYNGKYIYQLAYGHPKAKTFPYVFEHILVMEKRLGRYLNDGEIIHHKNGNRKDNRIENLVLTSRAEHFSLHGRNKKGQMLRGGDVIAQ</sequence>
<protein>
    <recommendedName>
        <fullName evidence="1">HNH nuclease domain-containing protein</fullName>
    </recommendedName>
</protein>
<dbReference type="SUPFAM" id="SSF54060">
    <property type="entry name" value="His-Me finger endonucleases"/>
    <property type="match status" value="1"/>
</dbReference>
<comment type="caution">
    <text evidence="2">The sequence shown here is derived from an EMBL/GenBank/DDBJ whole genome shotgun (WGS) entry which is preliminary data.</text>
</comment>
<evidence type="ECO:0000313" key="3">
    <source>
        <dbReference type="Proteomes" id="UP000034329"/>
    </source>
</evidence>
<dbReference type="InterPro" id="IPR044925">
    <property type="entry name" value="His-Me_finger_sf"/>
</dbReference>
<feature type="domain" description="HNH nuclease" evidence="1">
    <location>
        <begin position="152"/>
        <end position="193"/>
    </location>
</feature>
<dbReference type="InterPro" id="IPR003615">
    <property type="entry name" value="HNH_nuc"/>
</dbReference>
<dbReference type="Proteomes" id="UP000034329">
    <property type="component" value="Unassembled WGS sequence"/>
</dbReference>
<evidence type="ECO:0000313" key="2">
    <source>
        <dbReference type="EMBL" id="KKU10801.1"/>
    </source>
</evidence>
<gene>
    <name evidence="2" type="ORF">UX13_C0003G0013</name>
</gene>
<evidence type="ECO:0000259" key="1">
    <source>
        <dbReference type="Pfam" id="PF13392"/>
    </source>
</evidence>
<name>A0A0G1MR23_9BACT</name>
<dbReference type="AlphaFoldDB" id="A0A0G1MR23"/>
<accession>A0A0G1MR23</accession>